<dbReference type="EMBL" id="JAOANI010000014">
    <property type="protein sequence ID" value="MCT7358609.1"/>
    <property type="molecule type" value="Genomic_DNA"/>
</dbReference>
<evidence type="ECO:0000313" key="2">
    <source>
        <dbReference type="Proteomes" id="UP001147830"/>
    </source>
</evidence>
<name>A0A9X3ARC1_9GAMM</name>
<protein>
    <submittedName>
        <fullName evidence="1">Uncharacterized protein</fullName>
    </submittedName>
</protein>
<evidence type="ECO:0000313" key="1">
    <source>
        <dbReference type="EMBL" id="MCT7358609.1"/>
    </source>
</evidence>
<reference evidence="1" key="2">
    <citation type="submission" date="2022-08" db="EMBL/GenBank/DDBJ databases">
        <authorList>
            <person name="Dong C."/>
        </authorList>
    </citation>
    <scope>NUCLEOTIDE SEQUENCE</scope>
    <source>
        <strain evidence="1">59MF3M-4</strain>
    </source>
</reference>
<dbReference type="AlphaFoldDB" id="A0A9X3ARC1"/>
<dbReference type="Proteomes" id="UP001147830">
    <property type="component" value="Unassembled WGS sequence"/>
</dbReference>
<organism evidence="1 2">
    <name type="scientific">Thalassolituus pacificus</name>
    <dbReference type="NCBI Taxonomy" id="2975440"/>
    <lineage>
        <taxon>Bacteria</taxon>
        <taxon>Pseudomonadati</taxon>
        <taxon>Pseudomonadota</taxon>
        <taxon>Gammaproteobacteria</taxon>
        <taxon>Oceanospirillales</taxon>
        <taxon>Oceanospirillaceae</taxon>
        <taxon>Thalassolituus</taxon>
    </lineage>
</organism>
<sequence length="434" mass="50050">MRYESKPMKRIGDVFENQNSTVSYDLSGLRFLHCGVDTIKQLFDCVPREDVLEKLANHYDNKKTDLIVFGEHAWRFSRAGKTSGYQYLLKNLEIGFVVLLKSFYHEADKQGPHLKIEVTPESVERYGLNRLTKELHTVGSLFADSLIASGVAVHMALDMKGLELPEDFEQRLVTRAQRQLKVTGISNAAYDARGAAFIYGQNQTYMFGSASGLQFCCYDKTEEANHSDKIDFWEDIWKRTPSAENPEDTEYKRGDQVHRVEFRFSHRIIKEFENGNLLKTGEYICIREPRDLTKHLRGLWLYALNNFRLQHSTTYMHPIWQKLIEDIQWQDIHPDFVYSRAQKIAQTDTSKRNVAMFIGNYLKLAARKGLKPEVCVKHILSAGLDSDVAQYFGLLLYGNSSELESMLMEFVEEKLIFHRMNGVGTNQSINAVPF</sequence>
<gene>
    <name evidence="1" type="ORF">NYR02_06200</name>
</gene>
<accession>A0A9X3ARC1</accession>
<keyword evidence="2" id="KW-1185">Reference proteome</keyword>
<comment type="caution">
    <text evidence="1">The sequence shown here is derived from an EMBL/GenBank/DDBJ whole genome shotgun (WGS) entry which is preliminary data.</text>
</comment>
<dbReference type="RefSeq" id="WP_260975507.1">
    <property type="nucleotide sequence ID" value="NZ_JAOANI010000014.1"/>
</dbReference>
<proteinExistence type="predicted"/>
<reference evidence="1" key="1">
    <citation type="journal article" date="2022" name="Front. Microbiol.">
        <title>Genome-based taxonomic rearrangement of Oceanobacter-related bacteria including the description of Thalassolituus hydrocarbonoclasticus sp. nov. and Thalassolituus pacificus sp. nov. and emended description of the genus Thalassolituus.</title>
        <authorList>
            <person name="Dong C."/>
            <person name="Wei L."/>
            <person name="Wang J."/>
            <person name="Lai Q."/>
            <person name="Huang Z."/>
            <person name="Shao Z."/>
        </authorList>
    </citation>
    <scope>NUCLEOTIDE SEQUENCE</scope>
    <source>
        <strain evidence="1">59MF3M-4</strain>
    </source>
</reference>